<dbReference type="EMBL" id="CP001349">
    <property type="protein sequence ID" value="ACL57251.1"/>
    <property type="molecule type" value="Genomic_DNA"/>
</dbReference>
<dbReference type="InterPro" id="IPR016181">
    <property type="entry name" value="Acyl_CoA_acyltransferase"/>
</dbReference>
<dbReference type="eggNOG" id="COG1670">
    <property type="taxonomic scope" value="Bacteria"/>
</dbReference>
<dbReference type="RefSeq" id="WP_015928931.1">
    <property type="nucleotide sequence ID" value="NC_011894.1"/>
</dbReference>
<keyword evidence="5" id="KW-1185">Reference proteome</keyword>
<evidence type="ECO:0000256" key="2">
    <source>
        <dbReference type="ARBA" id="ARBA00023315"/>
    </source>
</evidence>
<dbReference type="Gene3D" id="3.40.630.30">
    <property type="match status" value="1"/>
</dbReference>
<reference evidence="4 5" key="1">
    <citation type="submission" date="2009-01" db="EMBL/GenBank/DDBJ databases">
        <title>Complete sequence of chromosome of Methylobacterium nodulans ORS 2060.</title>
        <authorList>
            <consortium name="US DOE Joint Genome Institute"/>
            <person name="Lucas S."/>
            <person name="Copeland A."/>
            <person name="Lapidus A."/>
            <person name="Glavina del Rio T."/>
            <person name="Dalin E."/>
            <person name="Tice H."/>
            <person name="Bruce D."/>
            <person name="Goodwin L."/>
            <person name="Pitluck S."/>
            <person name="Sims D."/>
            <person name="Brettin T."/>
            <person name="Detter J.C."/>
            <person name="Han C."/>
            <person name="Larimer F."/>
            <person name="Land M."/>
            <person name="Hauser L."/>
            <person name="Kyrpides N."/>
            <person name="Ivanova N."/>
            <person name="Marx C.J."/>
            <person name="Richardson P."/>
        </authorList>
    </citation>
    <scope>NUCLEOTIDE SEQUENCE [LARGE SCALE GENOMIC DNA]</scope>
    <source>
        <strain evidence="5">LMG 21967 / CNCM I-2342 / ORS 2060</strain>
    </source>
</reference>
<proteinExistence type="predicted"/>
<name>B8IA23_METNO</name>
<dbReference type="CDD" id="cd04301">
    <property type="entry name" value="NAT_SF"/>
    <property type="match status" value="1"/>
</dbReference>
<dbReference type="PANTHER" id="PTHR43072">
    <property type="entry name" value="N-ACETYLTRANSFERASE"/>
    <property type="match status" value="1"/>
</dbReference>
<dbReference type="Pfam" id="PF00583">
    <property type="entry name" value="Acetyltransf_1"/>
    <property type="match status" value="1"/>
</dbReference>
<dbReference type="OrthoDB" id="9807426at2"/>
<dbReference type="KEGG" id="mno:Mnod_2271"/>
<organism evidence="4 5">
    <name type="scientific">Methylobacterium nodulans (strain LMG 21967 / CNCM I-2342 / ORS 2060)</name>
    <dbReference type="NCBI Taxonomy" id="460265"/>
    <lineage>
        <taxon>Bacteria</taxon>
        <taxon>Pseudomonadati</taxon>
        <taxon>Pseudomonadota</taxon>
        <taxon>Alphaproteobacteria</taxon>
        <taxon>Hyphomicrobiales</taxon>
        <taxon>Methylobacteriaceae</taxon>
        <taxon>Methylobacterium</taxon>
    </lineage>
</organism>
<evidence type="ECO:0000256" key="1">
    <source>
        <dbReference type="ARBA" id="ARBA00022679"/>
    </source>
</evidence>
<feature type="domain" description="N-acetyltransferase" evidence="3">
    <location>
        <begin position="19"/>
        <end position="175"/>
    </location>
</feature>
<gene>
    <name evidence="4" type="ordered locus">Mnod_2271</name>
</gene>
<evidence type="ECO:0000313" key="5">
    <source>
        <dbReference type="Proteomes" id="UP000008207"/>
    </source>
</evidence>
<dbReference type="HOGENOM" id="CLU_105788_3_0_5"/>
<accession>B8IA23</accession>
<dbReference type="PROSITE" id="PS51186">
    <property type="entry name" value="GNAT"/>
    <property type="match status" value="1"/>
</dbReference>
<dbReference type="InterPro" id="IPR000182">
    <property type="entry name" value="GNAT_dom"/>
</dbReference>
<dbReference type="AlphaFoldDB" id="B8IA23"/>
<keyword evidence="1 4" id="KW-0808">Transferase</keyword>
<keyword evidence="2" id="KW-0012">Acyltransferase</keyword>
<dbReference type="Proteomes" id="UP000008207">
    <property type="component" value="Chromosome"/>
</dbReference>
<protein>
    <submittedName>
        <fullName evidence="4">GCN5-related N-acetyltransferase</fullName>
    </submittedName>
</protein>
<dbReference type="GO" id="GO:0016747">
    <property type="term" value="F:acyltransferase activity, transferring groups other than amino-acyl groups"/>
    <property type="evidence" value="ECO:0007669"/>
    <property type="project" value="InterPro"/>
</dbReference>
<evidence type="ECO:0000313" key="4">
    <source>
        <dbReference type="EMBL" id="ACL57251.1"/>
    </source>
</evidence>
<dbReference type="STRING" id="460265.Mnod_2271"/>
<sequence length="178" mass="19611">MNDLSHYSAVERLRDGQPVEIRALHPEDREGMLAAVDHTSERSLYRRFFGAKRHFTDKEIDFFLNVDFVDHVALVAVANEGEGRVIVGGGRYVVTRPGQAEVAFAVVDQYQGQGIGAALMRHLVGIARAAGLRELTAEVLPDNAAMLKLFERCGLCLVKRREAQVVHVTLHMSAGTSS</sequence>
<dbReference type="SUPFAM" id="SSF55729">
    <property type="entry name" value="Acyl-CoA N-acyltransferases (Nat)"/>
    <property type="match status" value="1"/>
</dbReference>
<evidence type="ECO:0000259" key="3">
    <source>
        <dbReference type="PROSITE" id="PS51186"/>
    </source>
</evidence>
<dbReference type="PANTHER" id="PTHR43072:SF23">
    <property type="entry name" value="UPF0039 PROTEIN C11D3.02C"/>
    <property type="match status" value="1"/>
</dbReference>